<accession>A0A845SSR4</accession>
<dbReference type="Pfam" id="PF00041">
    <property type="entry name" value="fn3"/>
    <property type="match status" value="2"/>
</dbReference>
<name>A0A845SSR4_9GAMM</name>
<evidence type="ECO:0000256" key="1">
    <source>
        <dbReference type="SAM" id="MobiDB-lite"/>
    </source>
</evidence>
<dbReference type="AlphaFoldDB" id="A0A845SSR4"/>
<feature type="domain" description="Fibronectin type-III" evidence="2">
    <location>
        <begin position="19"/>
        <end position="107"/>
    </location>
</feature>
<dbReference type="InterPro" id="IPR050713">
    <property type="entry name" value="RTP_Phos/Ushers"/>
</dbReference>
<proteinExistence type="predicted"/>
<reference evidence="3 4" key="2">
    <citation type="submission" date="2020-02" db="EMBL/GenBank/DDBJ databases">
        <title>The new genus of Enterobacteriales.</title>
        <authorList>
            <person name="Kim I.S."/>
        </authorList>
    </citation>
    <scope>NUCLEOTIDE SEQUENCE [LARGE SCALE GENOMIC DNA]</scope>
    <source>
        <strain evidence="3 4">SAP-6</strain>
    </source>
</reference>
<dbReference type="PANTHER" id="PTHR46957">
    <property type="entry name" value="CYTOKINE RECEPTOR"/>
    <property type="match status" value="1"/>
</dbReference>
<dbReference type="Proteomes" id="UP000461443">
    <property type="component" value="Unassembled WGS sequence"/>
</dbReference>
<dbReference type="Gene3D" id="2.60.40.10">
    <property type="entry name" value="Immunoglobulins"/>
    <property type="match status" value="4"/>
</dbReference>
<dbReference type="CDD" id="cd00063">
    <property type="entry name" value="FN3"/>
    <property type="match status" value="3"/>
</dbReference>
<dbReference type="RefSeq" id="WP_162368800.1">
    <property type="nucleotide sequence ID" value="NZ_WUBS01000042.1"/>
</dbReference>
<protein>
    <recommendedName>
        <fullName evidence="2">Fibronectin type-III domain-containing protein</fullName>
    </recommendedName>
</protein>
<dbReference type="GO" id="GO:0016020">
    <property type="term" value="C:membrane"/>
    <property type="evidence" value="ECO:0007669"/>
    <property type="project" value="UniProtKB-SubCell"/>
</dbReference>
<dbReference type="InterPro" id="IPR013783">
    <property type="entry name" value="Ig-like_fold"/>
</dbReference>
<evidence type="ECO:0000313" key="3">
    <source>
        <dbReference type="EMBL" id="NDL66107.1"/>
    </source>
</evidence>
<dbReference type="InterPro" id="IPR036116">
    <property type="entry name" value="FN3_sf"/>
</dbReference>
<gene>
    <name evidence="3" type="ORF">GRH90_25725</name>
</gene>
<evidence type="ECO:0000259" key="2">
    <source>
        <dbReference type="PROSITE" id="PS50853"/>
    </source>
</evidence>
<organism evidence="3 4">
    <name type="scientific">Acerihabitans arboris</name>
    <dbReference type="NCBI Taxonomy" id="2691583"/>
    <lineage>
        <taxon>Bacteria</taxon>
        <taxon>Pseudomonadati</taxon>
        <taxon>Pseudomonadota</taxon>
        <taxon>Gammaproteobacteria</taxon>
        <taxon>Enterobacterales</taxon>
        <taxon>Pectobacteriaceae</taxon>
        <taxon>Acerihabitans</taxon>
    </lineage>
</organism>
<feature type="domain" description="Fibronectin type-III" evidence="2">
    <location>
        <begin position="112"/>
        <end position="202"/>
    </location>
</feature>
<dbReference type="InterPro" id="IPR003961">
    <property type="entry name" value="FN3_dom"/>
</dbReference>
<dbReference type="SMART" id="SM00060">
    <property type="entry name" value="FN3"/>
    <property type="match status" value="4"/>
</dbReference>
<dbReference type="PANTHER" id="PTHR46957:SF3">
    <property type="entry name" value="CYTOKINE RECEPTOR"/>
    <property type="match status" value="1"/>
</dbReference>
<dbReference type="PROSITE" id="PS50853">
    <property type="entry name" value="FN3"/>
    <property type="match status" value="3"/>
</dbReference>
<feature type="domain" description="Fibronectin type-III" evidence="2">
    <location>
        <begin position="206"/>
        <end position="295"/>
    </location>
</feature>
<sequence length="436" mass="46407">MLITDNSYENLPLTIPPAPPTNLAYSDLTSTSVFLTWLPGTGGTPVAYYRIWNGTTDAGQTIGNTPWFFVDNLTPDTGYSFTVYAIGVNGIISIYSSNLANFRTPPFSSLFPPSPVNLREIDIGNTSITLQWDTGTDGTSAVFRYRIYQDGISVGTTTENIFTVTDLAPNTTYNFYIISEAGDGQLGQSPSNQINVTTTALARPASPVNLRTTAVAAGSVTLQWDSGTDGTEPVSYFSVYQNGAFLTNITGYTLALSTLTPGLLYDFFIISVGANGQTGASRSNTLEVIIGTAPALPPAAPLSASYQAISPTSVQLNIIPGGGGGVVNGFAALELYSQTWFFSPGANALIRVDSLIPGQSYYFLVFAVGRDGQRSAGYAQVSFALPLGTASPFLPEGYPYPAPRDKPAQEGYPPQPYYPPDQAHQYGGDNPVQSPW</sequence>
<dbReference type="SUPFAM" id="SSF49265">
    <property type="entry name" value="Fibronectin type III"/>
    <property type="match status" value="2"/>
</dbReference>
<evidence type="ECO:0000313" key="4">
    <source>
        <dbReference type="Proteomes" id="UP000461443"/>
    </source>
</evidence>
<keyword evidence="4" id="KW-1185">Reference proteome</keyword>
<feature type="region of interest" description="Disordered" evidence="1">
    <location>
        <begin position="396"/>
        <end position="436"/>
    </location>
</feature>
<dbReference type="EMBL" id="WUBS01000042">
    <property type="protein sequence ID" value="NDL66107.1"/>
    <property type="molecule type" value="Genomic_DNA"/>
</dbReference>
<comment type="caution">
    <text evidence="3">The sequence shown here is derived from an EMBL/GenBank/DDBJ whole genome shotgun (WGS) entry which is preliminary data.</text>
</comment>
<reference evidence="3 4" key="1">
    <citation type="submission" date="2019-12" db="EMBL/GenBank/DDBJ databases">
        <authorList>
            <person name="Lee S.D."/>
        </authorList>
    </citation>
    <scope>NUCLEOTIDE SEQUENCE [LARGE SCALE GENOMIC DNA]</scope>
    <source>
        <strain evidence="3 4">SAP-6</strain>
    </source>
</reference>